<evidence type="ECO:0000259" key="2">
    <source>
        <dbReference type="Pfam" id="PF13843"/>
    </source>
</evidence>
<accession>A0AAN9AQ89</accession>
<dbReference type="PANTHER" id="PTHR46599:SF6">
    <property type="entry name" value="DUAL SPECIFICITY PHOSPHATASE 26"/>
    <property type="match status" value="1"/>
</dbReference>
<reference evidence="3 4" key="1">
    <citation type="submission" date="2024-02" db="EMBL/GenBank/DDBJ databases">
        <title>Chromosome-scale genome assembly of the rough periwinkle Littorina saxatilis.</title>
        <authorList>
            <person name="De Jode A."/>
            <person name="Faria R."/>
            <person name="Formenti G."/>
            <person name="Sims Y."/>
            <person name="Smith T.P."/>
            <person name="Tracey A."/>
            <person name="Wood J.M.D."/>
            <person name="Zagrodzka Z.B."/>
            <person name="Johannesson K."/>
            <person name="Butlin R.K."/>
            <person name="Leder E.H."/>
        </authorList>
    </citation>
    <scope>NUCLEOTIDE SEQUENCE [LARGE SCALE GENOMIC DNA]</scope>
    <source>
        <strain evidence="3">Snail1</strain>
        <tissue evidence="3">Muscle</tissue>
    </source>
</reference>
<organism evidence="3 4">
    <name type="scientific">Littorina saxatilis</name>
    <dbReference type="NCBI Taxonomy" id="31220"/>
    <lineage>
        <taxon>Eukaryota</taxon>
        <taxon>Metazoa</taxon>
        <taxon>Spiralia</taxon>
        <taxon>Lophotrochozoa</taxon>
        <taxon>Mollusca</taxon>
        <taxon>Gastropoda</taxon>
        <taxon>Caenogastropoda</taxon>
        <taxon>Littorinimorpha</taxon>
        <taxon>Littorinoidea</taxon>
        <taxon>Littorinidae</taxon>
        <taxon>Littorina</taxon>
    </lineage>
</organism>
<dbReference type="PANTHER" id="PTHR46599">
    <property type="entry name" value="PIGGYBAC TRANSPOSABLE ELEMENT-DERIVED PROTEIN 4"/>
    <property type="match status" value="1"/>
</dbReference>
<dbReference type="Pfam" id="PF13843">
    <property type="entry name" value="DDE_Tnp_1_7"/>
    <property type="match status" value="1"/>
</dbReference>
<proteinExistence type="predicted"/>
<feature type="compositionally biased region" description="Low complexity" evidence="1">
    <location>
        <begin position="556"/>
        <end position="570"/>
    </location>
</feature>
<dbReference type="InterPro" id="IPR029526">
    <property type="entry name" value="PGBD"/>
</dbReference>
<keyword evidence="4" id="KW-1185">Reference proteome</keyword>
<evidence type="ECO:0000256" key="1">
    <source>
        <dbReference type="SAM" id="MobiDB-lite"/>
    </source>
</evidence>
<sequence length="608" mass="68507">MERPNIFDALVTVEGYPEELYEEPVETIQAVEGAAADVPDSGDDETSDEEFLPPSSDDESPDEVSTEEELEGDEEECSPSELEDLTTYTTKDGTKWRKAPVLPSTKTKSKNIFKPPPTQIPGTHHVHKPYDSFKLFVSDKMITDTVRYTNMFGSSKWPNMWVACDSVEIEALFGLMLFLGVRKQNMLSTSEVWDPIDGISLVRACMSINRFKTLMSCLRFDDKSTRSARRGKDAFAPFRDMWDQFNNNLSKHYIAGPLLTIDEQLVPFRGRCNFLQYLPSKPDRYGIKIFWIADSSNCFPLLGIPYLGRPIGQDRQVNLGRNTALQLAQPFLKSGRNVTCDNYFTDFSLAEGCLKNGLTVVSTVRTNKRFLPEPFKSKKGLPLHGNEFAYGTTATLVNYQGKRNKNTVVLSSMHEKGVVEAGAPKNKPEIILFYNSTKGAVDALDKMAHTYTSKRVTKRWPMVMISNVLDLATVAARCMWAIKFTDDSLTKKNDRSAFIQSLSKDMMLPLMRRRLVHRNLSRDLSLLIQSSSTRIEQSQSLGQPTSRAGKARQAEPRPSTSGTTSGSLPRRQAEPEPSTSAETTSKSHKRARCLMCFWKVDRKVKQRC</sequence>
<gene>
    <name evidence="3" type="ORF">V1264_008873</name>
</gene>
<comment type="caution">
    <text evidence="3">The sequence shown here is derived from an EMBL/GenBank/DDBJ whole genome shotgun (WGS) entry which is preliminary data.</text>
</comment>
<evidence type="ECO:0000313" key="3">
    <source>
        <dbReference type="EMBL" id="KAK7091147.1"/>
    </source>
</evidence>
<evidence type="ECO:0000313" key="4">
    <source>
        <dbReference type="Proteomes" id="UP001374579"/>
    </source>
</evidence>
<protein>
    <recommendedName>
        <fullName evidence="2">PiggyBac transposable element-derived protein domain-containing protein</fullName>
    </recommendedName>
</protein>
<dbReference type="AlphaFoldDB" id="A0AAN9AQ89"/>
<name>A0AAN9AQ89_9CAEN</name>
<feature type="domain" description="PiggyBac transposable element-derived protein" evidence="2">
    <location>
        <begin position="129"/>
        <end position="474"/>
    </location>
</feature>
<dbReference type="Proteomes" id="UP001374579">
    <property type="component" value="Unassembled WGS sequence"/>
</dbReference>
<feature type="region of interest" description="Disordered" evidence="1">
    <location>
        <begin position="31"/>
        <end position="99"/>
    </location>
</feature>
<feature type="region of interest" description="Disordered" evidence="1">
    <location>
        <begin position="535"/>
        <end position="587"/>
    </location>
</feature>
<dbReference type="EMBL" id="JBAMIC010000022">
    <property type="protein sequence ID" value="KAK7091147.1"/>
    <property type="molecule type" value="Genomic_DNA"/>
</dbReference>
<feature type="compositionally biased region" description="Polar residues" evidence="1">
    <location>
        <begin position="535"/>
        <end position="546"/>
    </location>
</feature>
<feature type="compositionally biased region" description="Acidic residues" evidence="1">
    <location>
        <begin position="40"/>
        <end position="84"/>
    </location>
</feature>